<dbReference type="AlphaFoldDB" id="A0A1I4NFG7"/>
<feature type="transmembrane region" description="Helical" evidence="8">
    <location>
        <begin position="104"/>
        <end position="125"/>
    </location>
</feature>
<evidence type="ECO:0000256" key="3">
    <source>
        <dbReference type="ARBA" id="ARBA00022475"/>
    </source>
</evidence>
<dbReference type="RefSeq" id="WP_090927406.1">
    <property type="nucleotide sequence ID" value="NZ_FOTY01000017.1"/>
</dbReference>
<dbReference type="PANTHER" id="PTHR23522:SF10">
    <property type="entry name" value="3-PHENYLPROPIONIC ACID TRANSPORTER-RELATED"/>
    <property type="match status" value="1"/>
</dbReference>
<dbReference type="STRING" id="266892.SAMN04488054_11753"/>
<dbReference type="PANTHER" id="PTHR23522">
    <property type="entry name" value="BLL5896 PROTEIN"/>
    <property type="match status" value="1"/>
</dbReference>
<dbReference type="GO" id="GO:0015528">
    <property type="term" value="F:lactose:proton symporter activity"/>
    <property type="evidence" value="ECO:0007669"/>
    <property type="project" value="TreeGrafter"/>
</dbReference>
<evidence type="ECO:0000256" key="4">
    <source>
        <dbReference type="ARBA" id="ARBA00022519"/>
    </source>
</evidence>
<dbReference type="EMBL" id="FOTY01000017">
    <property type="protein sequence ID" value="SFM14241.1"/>
    <property type="molecule type" value="Genomic_DNA"/>
</dbReference>
<feature type="transmembrane region" description="Helical" evidence="8">
    <location>
        <begin position="12"/>
        <end position="34"/>
    </location>
</feature>
<keyword evidence="2" id="KW-0813">Transport</keyword>
<evidence type="ECO:0000256" key="1">
    <source>
        <dbReference type="ARBA" id="ARBA00004429"/>
    </source>
</evidence>
<feature type="transmembrane region" description="Helical" evidence="8">
    <location>
        <begin position="76"/>
        <end position="98"/>
    </location>
</feature>
<evidence type="ECO:0000256" key="2">
    <source>
        <dbReference type="ARBA" id="ARBA00022448"/>
    </source>
</evidence>
<dbReference type="Gene3D" id="1.20.1250.20">
    <property type="entry name" value="MFS general substrate transporter like domains"/>
    <property type="match status" value="2"/>
</dbReference>
<dbReference type="NCBIfam" id="NF007077">
    <property type="entry name" value="PRK09528.1"/>
    <property type="match status" value="1"/>
</dbReference>
<gene>
    <name evidence="9" type="ORF">SAMN04488054_11753</name>
</gene>
<keyword evidence="5 8" id="KW-0812">Transmembrane</keyword>
<evidence type="ECO:0000256" key="8">
    <source>
        <dbReference type="SAM" id="Phobius"/>
    </source>
</evidence>
<dbReference type="InterPro" id="IPR036259">
    <property type="entry name" value="MFS_trans_sf"/>
</dbReference>
<evidence type="ECO:0000256" key="7">
    <source>
        <dbReference type="ARBA" id="ARBA00023136"/>
    </source>
</evidence>
<dbReference type="GO" id="GO:0005886">
    <property type="term" value="C:plasma membrane"/>
    <property type="evidence" value="ECO:0007669"/>
    <property type="project" value="UniProtKB-SubCell"/>
</dbReference>
<feature type="transmembrane region" description="Helical" evidence="8">
    <location>
        <begin position="268"/>
        <end position="292"/>
    </location>
</feature>
<keyword evidence="10" id="KW-1185">Reference proteome</keyword>
<dbReference type="Pfam" id="PF01306">
    <property type="entry name" value="LacY_symp"/>
    <property type="match status" value="1"/>
</dbReference>
<evidence type="ECO:0000256" key="5">
    <source>
        <dbReference type="ARBA" id="ARBA00022692"/>
    </source>
</evidence>
<reference evidence="9 10" key="1">
    <citation type="submission" date="2016-10" db="EMBL/GenBank/DDBJ databases">
        <authorList>
            <person name="de Groot N.N."/>
        </authorList>
    </citation>
    <scope>NUCLEOTIDE SEQUENCE [LARGE SCALE GENOMIC DNA]</scope>
    <source>
        <strain evidence="9 10">CGMCC 1.6134</strain>
    </source>
</reference>
<evidence type="ECO:0000256" key="6">
    <source>
        <dbReference type="ARBA" id="ARBA00022989"/>
    </source>
</evidence>
<keyword evidence="4" id="KW-0997">Cell inner membrane</keyword>
<accession>A0A1I4NFG7</accession>
<evidence type="ECO:0000313" key="10">
    <source>
        <dbReference type="Proteomes" id="UP000199668"/>
    </source>
</evidence>
<keyword evidence="6 8" id="KW-1133">Transmembrane helix</keyword>
<dbReference type="GO" id="GO:0030395">
    <property type="term" value="F:lactose binding"/>
    <property type="evidence" value="ECO:0007669"/>
    <property type="project" value="TreeGrafter"/>
</dbReference>
<organism evidence="9 10">
    <name type="scientific">Salibacterium qingdaonense</name>
    <dbReference type="NCBI Taxonomy" id="266892"/>
    <lineage>
        <taxon>Bacteria</taxon>
        <taxon>Bacillati</taxon>
        <taxon>Bacillota</taxon>
        <taxon>Bacilli</taxon>
        <taxon>Bacillales</taxon>
        <taxon>Bacillaceae</taxon>
    </lineage>
</organism>
<feature type="transmembrane region" description="Helical" evidence="8">
    <location>
        <begin position="325"/>
        <end position="346"/>
    </location>
</feature>
<keyword evidence="7 8" id="KW-0472">Membrane</keyword>
<feature type="transmembrane region" description="Helical" evidence="8">
    <location>
        <begin position="301"/>
        <end position="319"/>
    </location>
</feature>
<feature type="transmembrane region" description="Helical" evidence="8">
    <location>
        <begin position="169"/>
        <end position="187"/>
    </location>
</feature>
<feature type="transmembrane region" description="Helical" evidence="8">
    <location>
        <begin position="231"/>
        <end position="248"/>
    </location>
</feature>
<feature type="transmembrane region" description="Helical" evidence="8">
    <location>
        <begin position="145"/>
        <end position="163"/>
    </location>
</feature>
<keyword evidence="3" id="KW-1003">Cell membrane</keyword>
<feature type="transmembrane region" description="Helical" evidence="8">
    <location>
        <begin position="358"/>
        <end position="378"/>
    </location>
</feature>
<name>A0A1I4NFG7_9BACI</name>
<protein>
    <submittedName>
        <fullName evidence="9">MFS transporter, OHS family, lactose permease</fullName>
    </submittedName>
</protein>
<sequence length="429" mass="47832">MNSLKNRTFWNFGGINFFYFTVWTLIITFLPLWLNDEANLSTAEAGIVFSTMSVVAIFLEPVYGVIQDKLGLRRHLFAFVVLCLLMIGPYFEFAFIPLLQFNVVFGSIAGGAFLSLCLYSGVGVVEAYTERSSRASNFEYGHARLFGSLAGGAFAFIGGIMFVRDPFSVFWVCTISAILLGILLLMVNVRKLDSQRKVNEQIDNGSEEQEKDEGSHVNKDSILSVFKKRSFWGLCLLIIGSASLYDVFDQQFPNYFVSFFPEEANGESIFSRLASLQIFMEAGFMVLAPWFINKIGAKNGLILYGLILFIRVIGTAFSTTPALLALWKLLAAIEMPLMLVSIMKYIVNVFDARLSATVYMLGFNVAKQLGVAFFSLFMGSLYTSLGFQNAYIIMSIIVLALVIPGGLLMQSDKTPRNQEPNTMENYHSA</sequence>
<evidence type="ECO:0000313" key="9">
    <source>
        <dbReference type="EMBL" id="SFM14241.1"/>
    </source>
</evidence>
<dbReference type="Proteomes" id="UP000199668">
    <property type="component" value="Unassembled WGS sequence"/>
</dbReference>
<dbReference type="InterPro" id="IPR000576">
    <property type="entry name" value="LacY/RafB_perm_fam"/>
</dbReference>
<comment type="subcellular location">
    <subcellularLocation>
        <location evidence="1">Cell inner membrane</location>
        <topology evidence="1">Multi-pass membrane protein</topology>
    </subcellularLocation>
</comment>
<feature type="transmembrane region" description="Helical" evidence="8">
    <location>
        <begin position="46"/>
        <end position="64"/>
    </location>
</feature>
<dbReference type="NCBIfam" id="TIGR00882">
    <property type="entry name" value="2A0105"/>
    <property type="match status" value="1"/>
</dbReference>
<proteinExistence type="predicted"/>
<dbReference type="SUPFAM" id="SSF103473">
    <property type="entry name" value="MFS general substrate transporter"/>
    <property type="match status" value="1"/>
</dbReference>
<feature type="transmembrane region" description="Helical" evidence="8">
    <location>
        <begin position="390"/>
        <end position="409"/>
    </location>
</feature>
<dbReference type="OrthoDB" id="9150135at2"/>
<dbReference type="PRINTS" id="PR00174">
    <property type="entry name" value="LACYSMPORT"/>
</dbReference>